<keyword evidence="3" id="KW-1185">Reference proteome</keyword>
<dbReference type="Pfam" id="PF16022">
    <property type="entry name" value="DUF4783"/>
    <property type="match status" value="1"/>
</dbReference>
<proteinExistence type="predicted"/>
<evidence type="ECO:0000313" key="2">
    <source>
        <dbReference type="EMBL" id="TSJ39885.1"/>
    </source>
</evidence>
<keyword evidence="1" id="KW-0732">Signal</keyword>
<dbReference type="AlphaFoldDB" id="A0A556MJ91"/>
<feature type="signal peptide" evidence="1">
    <location>
        <begin position="1"/>
        <end position="21"/>
    </location>
</feature>
<dbReference type="Proteomes" id="UP000316008">
    <property type="component" value="Unassembled WGS sequence"/>
</dbReference>
<evidence type="ECO:0000256" key="1">
    <source>
        <dbReference type="SAM" id="SignalP"/>
    </source>
</evidence>
<evidence type="ECO:0000313" key="3">
    <source>
        <dbReference type="Proteomes" id="UP000316008"/>
    </source>
</evidence>
<name>A0A556MJ91_9FLAO</name>
<dbReference type="InterPro" id="IPR031977">
    <property type="entry name" value="DUF4783"/>
</dbReference>
<gene>
    <name evidence="2" type="ORF">FO442_17670</name>
</gene>
<protein>
    <submittedName>
        <fullName evidence="2">DUF4783 domain-containing protein</fullName>
    </submittedName>
</protein>
<dbReference type="EMBL" id="VLPL01000011">
    <property type="protein sequence ID" value="TSJ39885.1"/>
    <property type="molecule type" value="Genomic_DNA"/>
</dbReference>
<dbReference type="Gene3D" id="3.10.450.50">
    <property type="match status" value="1"/>
</dbReference>
<dbReference type="OrthoDB" id="1524766at2"/>
<accession>A0A556MJ91</accession>
<reference evidence="2 3" key="1">
    <citation type="submission" date="2019-07" db="EMBL/GenBank/DDBJ databases">
        <authorList>
            <person name="Huq M.A."/>
        </authorList>
    </citation>
    <scope>NUCLEOTIDE SEQUENCE [LARGE SCALE GENOMIC DNA]</scope>
    <source>
        <strain evidence="2 3">MAH-3</strain>
    </source>
</reference>
<sequence length="125" mass="14127">MGFILSLIASFILSLHTVTDANFTAVEQAFAREDAAKIISYGKDRILLQIQGKEGVYAQSQATQLLKDFFNRKPVSSFRFTFKGKESDDSPLTTGIYLSKSESFRVTIKWKHINSELRIESLSIE</sequence>
<comment type="caution">
    <text evidence="2">The sequence shown here is derived from an EMBL/GenBank/DDBJ whole genome shotgun (WGS) entry which is preliminary data.</text>
</comment>
<feature type="chain" id="PRO_5021958560" evidence="1">
    <location>
        <begin position="22"/>
        <end position="125"/>
    </location>
</feature>
<organism evidence="2 3">
    <name type="scientific">Fluviicola chungangensis</name>
    <dbReference type="NCBI Taxonomy" id="2597671"/>
    <lineage>
        <taxon>Bacteria</taxon>
        <taxon>Pseudomonadati</taxon>
        <taxon>Bacteroidota</taxon>
        <taxon>Flavobacteriia</taxon>
        <taxon>Flavobacteriales</taxon>
        <taxon>Crocinitomicaceae</taxon>
        <taxon>Fluviicola</taxon>
    </lineage>
</organism>